<dbReference type="HOGENOM" id="CLU_025154_3_0_11"/>
<dbReference type="InterPro" id="IPR006405">
    <property type="entry name" value="Nic_PRibTrfase_pncB"/>
</dbReference>
<evidence type="ECO:0000256" key="1">
    <source>
        <dbReference type="ARBA" id="ARBA00004952"/>
    </source>
</evidence>
<comment type="catalytic activity">
    <reaction evidence="8 9">
        <text>5-phospho-alpha-D-ribose 1-diphosphate + nicotinate + ATP + H2O = nicotinate beta-D-ribonucleotide + ADP + phosphate + diphosphate</text>
        <dbReference type="Rhea" id="RHEA:36163"/>
        <dbReference type="ChEBI" id="CHEBI:15377"/>
        <dbReference type="ChEBI" id="CHEBI:30616"/>
        <dbReference type="ChEBI" id="CHEBI:32544"/>
        <dbReference type="ChEBI" id="CHEBI:33019"/>
        <dbReference type="ChEBI" id="CHEBI:43474"/>
        <dbReference type="ChEBI" id="CHEBI:57502"/>
        <dbReference type="ChEBI" id="CHEBI:58017"/>
        <dbReference type="ChEBI" id="CHEBI:456216"/>
        <dbReference type="EC" id="6.3.4.21"/>
    </reaction>
</comment>
<name>G8RWR3_MYCRN</name>
<evidence type="ECO:0000256" key="2">
    <source>
        <dbReference type="ARBA" id="ARBA00010897"/>
    </source>
</evidence>
<evidence type="ECO:0000256" key="5">
    <source>
        <dbReference type="ARBA" id="ARBA00022598"/>
    </source>
</evidence>
<dbReference type="PATRIC" id="fig|710685.3.peg.3875"/>
<accession>G8RWR3</accession>
<evidence type="ECO:0000259" key="11">
    <source>
        <dbReference type="Pfam" id="PF17767"/>
    </source>
</evidence>
<dbReference type="NCBIfam" id="NF006698">
    <property type="entry name" value="PRK09243.1-5"/>
    <property type="match status" value="1"/>
</dbReference>
<dbReference type="SUPFAM" id="SSF54675">
    <property type="entry name" value="Nicotinate/Quinolinate PRTase N-terminal domain-like"/>
    <property type="match status" value="1"/>
</dbReference>
<keyword evidence="7 9" id="KW-0808">Transferase</keyword>
<comment type="function">
    <text evidence="9">Catalyzes the first step in the biosynthesis of NAD from nicotinic acid, the ATP-dependent synthesis of beta-nicotinate D-ribonucleotide from nicotinate and 5-phospho-D-ribose 1-phosphate.</text>
</comment>
<evidence type="ECO:0000313" key="12">
    <source>
        <dbReference type="EMBL" id="AEV74371.1"/>
    </source>
</evidence>
<dbReference type="NCBIfam" id="TIGR01513">
    <property type="entry name" value="NAPRTase_put"/>
    <property type="match status" value="1"/>
</dbReference>
<dbReference type="PANTHER" id="PTHR11098:SF8">
    <property type="entry name" value="NICOTINATE PHOSPHORIBOSYLTRANSFERASE PNCB1"/>
    <property type="match status" value="1"/>
</dbReference>
<protein>
    <recommendedName>
        <fullName evidence="3 9">Nicotinate phosphoribosyltransferase</fullName>
        <ecNumber evidence="3 9">6.3.4.21</ecNumber>
    </recommendedName>
</protein>
<evidence type="ECO:0000313" key="13">
    <source>
        <dbReference type="Proteomes" id="UP000005442"/>
    </source>
</evidence>
<dbReference type="InterPro" id="IPR007229">
    <property type="entry name" value="Nic_PRibTrfase-Fam"/>
</dbReference>
<dbReference type="eggNOG" id="COG1488">
    <property type="taxonomic scope" value="Bacteria"/>
</dbReference>
<keyword evidence="5 9" id="KW-0436">Ligase</keyword>
<evidence type="ECO:0000256" key="7">
    <source>
        <dbReference type="ARBA" id="ARBA00022679"/>
    </source>
</evidence>
<dbReference type="PANTHER" id="PTHR11098">
    <property type="entry name" value="NICOTINATE PHOSPHORIBOSYLTRANSFERASE"/>
    <property type="match status" value="1"/>
</dbReference>
<proteinExistence type="inferred from homology"/>
<dbReference type="GO" id="GO:0004516">
    <property type="term" value="F:nicotinate phosphoribosyltransferase activity"/>
    <property type="evidence" value="ECO:0007669"/>
    <property type="project" value="UniProtKB-UniRule"/>
</dbReference>
<keyword evidence="6 9" id="KW-0662">Pyridine nucleotide biosynthesis</keyword>
<dbReference type="Proteomes" id="UP000005442">
    <property type="component" value="Chromosome"/>
</dbReference>
<dbReference type="InterPro" id="IPR036068">
    <property type="entry name" value="Nicotinate_pribotase-like_C"/>
</dbReference>
<comment type="pathway">
    <text evidence="1 9">Cofactor biosynthesis; NAD(+) biosynthesis; nicotinate D-ribonucleotide from nicotinate: step 1/1.</text>
</comment>
<evidence type="ECO:0000256" key="6">
    <source>
        <dbReference type="ARBA" id="ARBA00022642"/>
    </source>
</evidence>
<dbReference type="InterPro" id="IPR041525">
    <property type="entry name" value="N/Namide_PRibTrfase"/>
</dbReference>
<evidence type="ECO:0000259" key="10">
    <source>
        <dbReference type="Pfam" id="PF04095"/>
    </source>
</evidence>
<feature type="domain" description="Nicotinate phosphoribosyltransferase N-terminal" evidence="11">
    <location>
        <begin position="59"/>
        <end position="181"/>
    </location>
</feature>
<keyword evidence="13" id="KW-1185">Reference proteome</keyword>
<dbReference type="NCBIfam" id="NF009131">
    <property type="entry name" value="PRK12484.1"/>
    <property type="match status" value="1"/>
</dbReference>
<keyword evidence="4" id="KW-0597">Phosphoprotein</keyword>
<dbReference type="PIRSF" id="PIRSF000484">
    <property type="entry name" value="NAPRT"/>
    <property type="match status" value="1"/>
</dbReference>
<organism evidence="12 13">
    <name type="scientific">Mycolicibacterium rhodesiae (strain NBB3)</name>
    <name type="common">Mycobacterium rhodesiae</name>
    <dbReference type="NCBI Taxonomy" id="710685"/>
    <lineage>
        <taxon>Bacteria</taxon>
        <taxon>Bacillati</taxon>
        <taxon>Actinomycetota</taxon>
        <taxon>Actinomycetes</taxon>
        <taxon>Mycobacteriales</taxon>
        <taxon>Mycobacteriaceae</taxon>
        <taxon>Mycolicibacterium</taxon>
    </lineage>
</organism>
<comment type="similarity">
    <text evidence="2 9">Belongs to the NAPRTase family.</text>
</comment>
<dbReference type="STRING" id="710685.MycrhN_3860"/>
<dbReference type="EMBL" id="CP003169">
    <property type="protein sequence ID" value="AEV74371.1"/>
    <property type="molecule type" value="Genomic_DNA"/>
</dbReference>
<dbReference type="GO" id="GO:0034355">
    <property type="term" value="P:NAD+ biosynthetic process via the salvage pathway"/>
    <property type="evidence" value="ECO:0007669"/>
    <property type="project" value="TreeGrafter"/>
</dbReference>
<gene>
    <name evidence="12" type="ordered locus">MycrhN_3860</name>
</gene>
<evidence type="ECO:0000256" key="9">
    <source>
        <dbReference type="RuleBase" id="RU365100"/>
    </source>
</evidence>
<dbReference type="KEGG" id="mrh:MycrhN_3860"/>
<sequence>MDKDSEAVTHAAYSPSLTPIPLEMIVWPGRNTRARDGLPPVSRYGCGVAGKSAGASTALLTDKYELTMLAAALRDGTAHRRTTFEVFARRLPEGRRYGVVAGTGRFVDALARFIFDDAALASLSDFCDPETLAYLADYRFRGDIDGYGEGELYFPGSPVLSVHGTFGECVVLETLALSIFNHDTAIASAAARMVSAAEGRAMIEMGSRRTHEHAAVAAARAAYLAGFSGTSNLEAQRTYGVPALGTSAHAFTLLHTDHNGPDEKAAFKAQVDALGVGTTLLVDTYDITQGVANAVEVAGPELGAVRIDSGDLGVLARQVRAQLDSLGARNTRIVVSGDLDEYAIAALRVEPVDIYGVGTSVVTGSGAPTASMVYKLVEVDGLPVEKRSSHKESHGGRKQAMRTCKTTGTIVEEIVHPYGQRPQGESGRTLTVDFMREGESIRDFDLAAGRERVKEGLGSLPWDGLKLSRGEPAIPTRMIAPESH</sequence>
<comment type="PTM">
    <text evidence="9">Transiently phosphorylated on a His residue during the reaction cycle. Phosphorylation strongly increases the affinity for substrates and increases the rate of nicotinate D-ribonucleotide production. Dephosphorylation regenerates the low-affinity form of the enzyme, leading to product release.</text>
</comment>
<dbReference type="AlphaFoldDB" id="G8RWR3"/>
<dbReference type="EC" id="6.3.4.21" evidence="3 9"/>
<evidence type="ECO:0000256" key="8">
    <source>
        <dbReference type="ARBA" id="ARBA00048668"/>
    </source>
</evidence>
<dbReference type="GO" id="GO:0005829">
    <property type="term" value="C:cytosol"/>
    <property type="evidence" value="ECO:0007669"/>
    <property type="project" value="TreeGrafter"/>
</dbReference>
<feature type="domain" description="Nicotinate/nicotinamide phosphoribosyltransferase" evidence="10">
    <location>
        <begin position="203"/>
        <end position="388"/>
    </location>
</feature>
<dbReference type="Pfam" id="PF04095">
    <property type="entry name" value="NAPRTase"/>
    <property type="match status" value="1"/>
</dbReference>
<reference evidence="12 13" key="1">
    <citation type="submission" date="2011-12" db="EMBL/GenBank/DDBJ databases">
        <title>Complete sequence of Mycobacterium rhodesiae NBB3.</title>
        <authorList>
            <consortium name="US DOE Joint Genome Institute"/>
            <person name="Lucas S."/>
            <person name="Han J."/>
            <person name="Lapidus A."/>
            <person name="Cheng J.-F."/>
            <person name="Goodwin L."/>
            <person name="Pitluck S."/>
            <person name="Peters L."/>
            <person name="Mikhailova N."/>
            <person name="Gu W."/>
            <person name="Detter J.C."/>
            <person name="Han C."/>
            <person name="Tapia R."/>
            <person name="Land M."/>
            <person name="Hauser L."/>
            <person name="Kyrpides N."/>
            <person name="Ivanova N."/>
            <person name="Pagani I."/>
            <person name="Mattes T."/>
            <person name="Holmes A."/>
            <person name="Rutledge P."/>
            <person name="Paulsen I."/>
            <person name="Coleman N."/>
            <person name="Woyke T."/>
        </authorList>
    </citation>
    <scope>NUCLEOTIDE SEQUENCE [LARGE SCALE GENOMIC DNA]</scope>
    <source>
        <strain evidence="12 13">NBB3</strain>
    </source>
</reference>
<dbReference type="UniPathway" id="UPA00253">
    <property type="reaction ID" value="UER00457"/>
</dbReference>
<evidence type="ECO:0000256" key="4">
    <source>
        <dbReference type="ARBA" id="ARBA00022553"/>
    </source>
</evidence>
<dbReference type="InterPro" id="IPR013785">
    <property type="entry name" value="Aldolase_TIM"/>
</dbReference>
<dbReference type="InterPro" id="IPR040727">
    <property type="entry name" value="NAPRTase_N"/>
</dbReference>
<keyword evidence="12" id="KW-0328">Glycosyltransferase</keyword>
<evidence type="ECO:0000256" key="3">
    <source>
        <dbReference type="ARBA" id="ARBA00013236"/>
    </source>
</evidence>
<dbReference type="GO" id="GO:0016757">
    <property type="term" value="F:glycosyltransferase activity"/>
    <property type="evidence" value="ECO:0007669"/>
    <property type="project" value="UniProtKB-KW"/>
</dbReference>
<dbReference type="SUPFAM" id="SSF51690">
    <property type="entry name" value="Nicotinate/Quinolinate PRTase C-terminal domain-like"/>
    <property type="match status" value="1"/>
</dbReference>
<dbReference type="Gene3D" id="3.20.20.70">
    <property type="entry name" value="Aldolase class I"/>
    <property type="match status" value="1"/>
</dbReference>
<dbReference type="Pfam" id="PF17767">
    <property type="entry name" value="NAPRTase_N"/>
    <property type="match status" value="1"/>
</dbReference>
<dbReference type="Gene3D" id="3.20.140.10">
    <property type="entry name" value="nicotinate phosphoribosyltransferase"/>
    <property type="match status" value="1"/>
</dbReference>